<evidence type="ECO:0000313" key="1">
    <source>
        <dbReference type="EMBL" id="SVE61411.1"/>
    </source>
</evidence>
<reference evidence="1" key="1">
    <citation type="submission" date="2018-05" db="EMBL/GenBank/DDBJ databases">
        <authorList>
            <person name="Lanie J.A."/>
            <person name="Ng W.-L."/>
            <person name="Kazmierczak K.M."/>
            <person name="Andrzejewski T.M."/>
            <person name="Davidsen T.M."/>
            <person name="Wayne K.J."/>
            <person name="Tettelin H."/>
            <person name="Glass J.I."/>
            <person name="Rusch D."/>
            <person name="Podicherti R."/>
            <person name="Tsui H.-C.T."/>
            <person name="Winkler M.E."/>
        </authorList>
    </citation>
    <scope>NUCLEOTIDE SEQUENCE</scope>
</reference>
<proteinExistence type="predicted"/>
<name>A0A383EXD3_9ZZZZ</name>
<feature type="non-terminal residue" evidence="1">
    <location>
        <position position="1"/>
    </location>
</feature>
<accession>A0A383EXD3</accession>
<dbReference type="EMBL" id="UINC01229625">
    <property type="protein sequence ID" value="SVE61411.1"/>
    <property type="molecule type" value="Genomic_DNA"/>
</dbReference>
<sequence length="38" mass="4087">LELGLPAGLVWESACKYNCRKVMLGFTAPSSVSDASER</sequence>
<gene>
    <name evidence="1" type="ORF">METZ01_LOCUS514265</name>
</gene>
<protein>
    <submittedName>
        <fullName evidence="1">Uncharacterized protein</fullName>
    </submittedName>
</protein>
<dbReference type="AlphaFoldDB" id="A0A383EXD3"/>
<organism evidence="1">
    <name type="scientific">marine metagenome</name>
    <dbReference type="NCBI Taxonomy" id="408172"/>
    <lineage>
        <taxon>unclassified sequences</taxon>
        <taxon>metagenomes</taxon>
        <taxon>ecological metagenomes</taxon>
    </lineage>
</organism>